<dbReference type="AlphaFoldDB" id="A0A316ZCC9"/>
<dbReference type="InterPro" id="IPR017972">
    <property type="entry name" value="Cyt_P450_CS"/>
</dbReference>
<comment type="similarity">
    <text evidence="2 8">Belongs to the cytochrome P450 family.</text>
</comment>
<sequence length="313" mass="34785">MGELGFGRSFGTLQEARTSHVVHLVERGVRAINTIGNVPYVAHILRFLPSPIAAFEAWLTTALDWRLHKDRKKDDGLVPTDVFAYLLGEEGKQRRKLNRKELQQDCMLMVVAGSDTTSNAMTFCLFEMAHQPALLERVRREVEALLPDGGAELSESSFEALRDEAPLLNACIFEALRLWPPVPSGLQRTTTTDGMVLPGGMVVPHGTVVSTHTWTMHRDARNFYQPERFAPERWLSPTGAHNAKAWSPFGFGATSCIGKQLAYMEMRLVLALFVLRFDIAVAPAAAQAFRASVRDQFVIAAGALQVSLQRRRA</sequence>
<dbReference type="RefSeq" id="XP_025598861.1">
    <property type="nucleotide sequence ID" value="XM_025742262.1"/>
</dbReference>
<dbReference type="GO" id="GO:0005506">
    <property type="term" value="F:iron ion binding"/>
    <property type="evidence" value="ECO:0007669"/>
    <property type="project" value="InterPro"/>
</dbReference>
<keyword evidence="10" id="KW-1185">Reference proteome</keyword>
<dbReference type="PROSITE" id="PS00086">
    <property type="entry name" value="CYTOCHROME_P450"/>
    <property type="match status" value="1"/>
</dbReference>
<evidence type="ECO:0000256" key="4">
    <source>
        <dbReference type="ARBA" id="ARBA00023002"/>
    </source>
</evidence>
<dbReference type="PANTHER" id="PTHR24305">
    <property type="entry name" value="CYTOCHROME P450"/>
    <property type="match status" value="1"/>
</dbReference>
<name>A0A316ZCC9_9BASI</name>
<feature type="binding site" description="axial binding residue" evidence="7">
    <location>
        <position position="256"/>
    </location>
    <ligand>
        <name>heme</name>
        <dbReference type="ChEBI" id="CHEBI:30413"/>
    </ligand>
    <ligandPart>
        <name>Fe</name>
        <dbReference type="ChEBI" id="CHEBI:18248"/>
    </ligandPart>
</feature>
<dbReference type="Pfam" id="PF00067">
    <property type="entry name" value="p450"/>
    <property type="match status" value="1"/>
</dbReference>
<dbReference type="PRINTS" id="PR00463">
    <property type="entry name" value="EP450I"/>
</dbReference>
<keyword evidence="3 7" id="KW-0479">Metal-binding</keyword>
<evidence type="ECO:0000256" key="5">
    <source>
        <dbReference type="ARBA" id="ARBA00023004"/>
    </source>
</evidence>
<gene>
    <name evidence="9" type="ORF">FA09DRAFT_329636</name>
</gene>
<dbReference type="GO" id="GO:0016705">
    <property type="term" value="F:oxidoreductase activity, acting on paired donors, with incorporation or reduction of molecular oxygen"/>
    <property type="evidence" value="ECO:0007669"/>
    <property type="project" value="InterPro"/>
</dbReference>
<dbReference type="EMBL" id="KZ819291">
    <property type="protein sequence ID" value="PWN98582.1"/>
    <property type="molecule type" value="Genomic_DNA"/>
</dbReference>
<proteinExistence type="inferred from homology"/>
<dbReference type="Gene3D" id="1.10.630.10">
    <property type="entry name" value="Cytochrome P450"/>
    <property type="match status" value="1"/>
</dbReference>
<reference evidence="9 10" key="1">
    <citation type="journal article" date="2018" name="Mol. Biol. Evol.">
        <title>Broad Genomic Sampling Reveals a Smut Pathogenic Ancestry of the Fungal Clade Ustilaginomycotina.</title>
        <authorList>
            <person name="Kijpornyongpan T."/>
            <person name="Mondo S.J."/>
            <person name="Barry K."/>
            <person name="Sandor L."/>
            <person name="Lee J."/>
            <person name="Lipzen A."/>
            <person name="Pangilinan J."/>
            <person name="LaButti K."/>
            <person name="Hainaut M."/>
            <person name="Henrissat B."/>
            <person name="Grigoriev I.V."/>
            <person name="Spatafora J.W."/>
            <person name="Aime M.C."/>
        </authorList>
    </citation>
    <scope>NUCLEOTIDE SEQUENCE [LARGE SCALE GENOMIC DNA]</scope>
    <source>
        <strain evidence="9 10">MCA 4186</strain>
    </source>
</reference>
<protein>
    <submittedName>
        <fullName evidence="9">Cytochrome P450</fullName>
    </submittedName>
</protein>
<dbReference type="InterPro" id="IPR002401">
    <property type="entry name" value="Cyt_P450_E_grp-I"/>
</dbReference>
<dbReference type="InterPro" id="IPR050121">
    <property type="entry name" value="Cytochrome_P450_monoxygenase"/>
</dbReference>
<dbReference type="GO" id="GO:0004497">
    <property type="term" value="F:monooxygenase activity"/>
    <property type="evidence" value="ECO:0007669"/>
    <property type="project" value="UniProtKB-KW"/>
</dbReference>
<keyword evidence="6 8" id="KW-0503">Monooxygenase</keyword>
<keyword evidence="5 7" id="KW-0408">Iron</keyword>
<dbReference type="InterPro" id="IPR036396">
    <property type="entry name" value="Cyt_P450_sf"/>
</dbReference>
<evidence type="ECO:0000256" key="6">
    <source>
        <dbReference type="ARBA" id="ARBA00023033"/>
    </source>
</evidence>
<organism evidence="9 10">
    <name type="scientific">Tilletiopsis washingtonensis</name>
    <dbReference type="NCBI Taxonomy" id="58919"/>
    <lineage>
        <taxon>Eukaryota</taxon>
        <taxon>Fungi</taxon>
        <taxon>Dikarya</taxon>
        <taxon>Basidiomycota</taxon>
        <taxon>Ustilaginomycotina</taxon>
        <taxon>Exobasidiomycetes</taxon>
        <taxon>Entylomatales</taxon>
        <taxon>Entylomatales incertae sedis</taxon>
        <taxon>Tilletiopsis</taxon>
    </lineage>
</organism>
<dbReference type="GeneID" id="37269806"/>
<dbReference type="PANTHER" id="PTHR24305:SF187">
    <property type="entry name" value="P450, PUTATIVE (EUROFUNG)-RELATED"/>
    <property type="match status" value="1"/>
</dbReference>
<dbReference type="InterPro" id="IPR001128">
    <property type="entry name" value="Cyt_P450"/>
</dbReference>
<comment type="cofactor">
    <cofactor evidence="1 7">
        <name>heme</name>
        <dbReference type="ChEBI" id="CHEBI:30413"/>
    </cofactor>
</comment>
<evidence type="ECO:0000256" key="8">
    <source>
        <dbReference type="RuleBase" id="RU000461"/>
    </source>
</evidence>
<evidence type="ECO:0000256" key="2">
    <source>
        <dbReference type="ARBA" id="ARBA00010617"/>
    </source>
</evidence>
<keyword evidence="4 8" id="KW-0560">Oxidoreductase</keyword>
<dbReference type="SUPFAM" id="SSF48264">
    <property type="entry name" value="Cytochrome P450"/>
    <property type="match status" value="1"/>
</dbReference>
<dbReference type="PRINTS" id="PR00385">
    <property type="entry name" value="P450"/>
</dbReference>
<dbReference type="Proteomes" id="UP000245946">
    <property type="component" value="Unassembled WGS sequence"/>
</dbReference>
<evidence type="ECO:0000256" key="7">
    <source>
        <dbReference type="PIRSR" id="PIRSR602401-1"/>
    </source>
</evidence>
<evidence type="ECO:0000256" key="1">
    <source>
        <dbReference type="ARBA" id="ARBA00001971"/>
    </source>
</evidence>
<evidence type="ECO:0000256" key="3">
    <source>
        <dbReference type="ARBA" id="ARBA00022723"/>
    </source>
</evidence>
<keyword evidence="7 8" id="KW-0349">Heme</keyword>
<evidence type="ECO:0000313" key="9">
    <source>
        <dbReference type="EMBL" id="PWN98582.1"/>
    </source>
</evidence>
<dbReference type="STRING" id="58919.A0A316ZCC9"/>
<dbReference type="OrthoDB" id="6692864at2759"/>
<dbReference type="GO" id="GO:0020037">
    <property type="term" value="F:heme binding"/>
    <property type="evidence" value="ECO:0007669"/>
    <property type="project" value="InterPro"/>
</dbReference>
<accession>A0A316ZCC9</accession>
<evidence type="ECO:0000313" key="10">
    <source>
        <dbReference type="Proteomes" id="UP000245946"/>
    </source>
</evidence>